<dbReference type="InterPro" id="IPR005341">
    <property type="entry name" value="Tim16"/>
</dbReference>
<evidence type="ECO:0000256" key="6">
    <source>
        <dbReference type="ARBA" id="ARBA00023010"/>
    </source>
</evidence>
<comment type="subcellular location">
    <subcellularLocation>
        <location evidence="1">Mitochondrion inner membrane</location>
        <topology evidence="1">Peripheral membrane protein</topology>
    </subcellularLocation>
</comment>
<evidence type="ECO:0000256" key="9">
    <source>
        <dbReference type="SAM" id="Phobius"/>
    </source>
</evidence>
<dbReference type="AlphaFoldDB" id="A0A7J9MIW7"/>
<dbReference type="Proteomes" id="UP000593576">
    <property type="component" value="Unassembled WGS sequence"/>
</dbReference>
<keyword evidence="8 9" id="KW-0472">Membrane</keyword>
<keyword evidence="4" id="KW-0999">Mitochondrion inner membrane</keyword>
<evidence type="ECO:0000256" key="7">
    <source>
        <dbReference type="ARBA" id="ARBA00023128"/>
    </source>
</evidence>
<evidence type="ECO:0000256" key="3">
    <source>
        <dbReference type="ARBA" id="ARBA00022448"/>
    </source>
</evidence>
<feature type="transmembrane region" description="Helical" evidence="9">
    <location>
        <begin position="53"/>
        <end position="70"/>
    </location>
</feature>
<comment type="similarity">
    <text evidence="2">Belongs to the TIM16/PAM16 family.</text>
</comment>
<dbReference type="PANTHER" id="PTHR12388:SF0">
    <property type="entry name" value="MITOCHONDRIAL IMPORT INNER MEMBRANE TRANSLOCASE SUBUNIT TIM16"/>
    <property type="match status" value="1"/>
</dbReference>
<evidence type="ECO:0000256" key="5">
    <source>
        <dbReference type="ARBA" id="ARBA00022927"/>
    </source>
</evidence>
<dbReference type="Gene3D" id="1.10.287.110">
    <property type="entry name" value="DnaJ domain"/>
    <property type="match status" value="1"/>
</dbReference>
<keyword evidence="11" id="KW-1185">Reference proteome</keyword>
<keyword evidence="5" id="KW-0653">Protein transport</keyword>
<dbReference type="GO" id="GO:0030150">
    <property type="term" value="P:protein import into mitochondrial matrix"/>
    <property type="evidence" value="ECO:0007669"/>
    <property type="project" value="InterPro"/>
</dbReference>
<feature type="transmembrane region" description="Helical" evidence="9">
    <location>
        <begin position="76"/>
        <end position="98"/>
    </location>
</feature>
<sequence>MQVTIVFNLKVIEGQNRVLSSVLILRILGFEILSSCLIKLFREERMLQWAAKILANLIVMGSGILARAVVQAYRQALSRFVCYFCLLVAVVLCGANGLSSFFNRGAFYIEVKGLNFNMSPQETLFNRCGITPLNTSELIVFDVDLLTVMSSLKKSHEENWFRSNILLLILTNNSKLVYSRVCFIRINLLNSKFVVDAAKSGVTHETLQNAVRRGGKVMTEQEARLILGKYEILFEKNAKNGSFYLQSKVHRAKECLESVYQGKAEESPPS</sequence>
<name>A0A7J9MIW7_GOSSC</name>
<evidence type="ECO:0000256" key="2">
    <source>
        <dbReference type="ARBA" id="ARBA00008817"/>
    </source>
</evidence>
<dbReference type="GO" id="GO:0005744">
    <property type="term" value="C:TIM23 mitochondrial import inner membrane translocase complex"/>
    <property type="evidence" value="ECO:0007669"/>
    <property type="project" value="InterPro"/>
</dbReference>
<keyword evidence="3" id="KW-0813">Transport</keyword>
<keyword evidence="9" id="KW-0812">Transmembrane</keyword>
<dbReference type="InterPro" id="IPR036869">
    <property type="entry name" value="J_dom_sf"/>
</dbReference>
<dbReference type="PANTHER" id="PTHR12388">
    <property type="entry name" value="MITOCHONDRIA ASSOCIATED GRANULOCYTE MACROPHAGE CSF SIGNALING MOLECULE"/>
    <property type="match status" value="1"/>
</dbReference>
<evidence type="ECO:0000313" key="10">
    <source>
        <dbReference type="EMBL" id="MBA0870884.1"/>
    </source>
</evidence>
<evidence type="ECO:0000256" key="8">
    <source>
        <dbReference type="ARBA" id="ARBA00023136"/>
    </source>
</evidence>
<evidence type="ECO:0000256" key="1">
    <source>
        <dbReference type="ARBA" id="ARBA00004637"/>
    </source>
</evidence>
<accession>A0A7J9MIW7</accession>
<comment type="caution">
    <text evidence="10">The sequence shown here is derived from an EMBL/GenBank/DDBJ whole genome shotgun (WGS) entry which is preliminary data.</text>
</comment>
<organism evidence="10 11">
    <name type="scientific">Gossypium schwendimanii</name>
    <name type="common">Cotton</name>
    <dbReference type="NCBI Taxonomy" id="34291"/>
    <lineage>
        <taxon>Eukaryota</taxon>
        <taxon>Viridiplantae</taxon>
        <taxon>Streptophyta</taxon>
        <taxon>Embryophyta</taxon>
        <taxon>Tracheophyta</taxon>
        <taxon>Spermatophyta</taxon>
        <taxon>Magnoliopsida</taxon>
        <taxon>eudicotyledons</taxon>
        <taxon>Gunneridae</taxon>
        <taxon>Pentapetalae</taxon>
        <taxon>rosids</taxon>
        <taxon>malvids</taxon>
        <taxon>Malvales</taxon>
        <taxon>Malvaceae</taxon>
        <taxon>Malvoideae</taxon>
        <taxon>Gossypium</taxon>
    </lineage>
</organism>
<proteinExistence type="inferred from homology"/>
<reference evidence="10 11" key="1">
    <citation type="journal article" date="2019" name="Genome Biol. Evol.">
        <title>Insights into the evolution of the New World diploid cottons (Gossypium, subgenus Houzingenia) based on genome sequencing.</title>
        <authorList>
            <person name="Grover C.E."/>
            <person name="Arick M.A. 2nd"/>
            <person name="Thrash A."/>
            <person name="Conover J.L."/>
            <person name="Sanders W.S."/>
            <person name="Peterson D.G."/>
            <person name="Frelichowski J.E."/>
            <person name="Scheffler J.A."/>
            <person name="Scheffler B.E."/>
            <person name="Wendel J.F."/>
        </authorList>
    </citation>
    <scope>NUCLEOTIDE SEQUENCE [LARGE SCALE GENOMIC DNA]</scope>
    <source>
        <strain evidence="10">1</strain>
        <tissue evidence="10">Leaf</tissue>
    </source>
</reference>
<feature type="transmembrane region" description="Helical" evidence="9">
    <location>
        <begin position="18"/>
        <end position="41"/>
    </location>
</feature>
<evidence type="ECO:0000256" key="4">
    <source>
        <dbReference type="ARBA" id="ARBA00022792"/>
    </source>
</evidence>
<gene>
    <name evidence="10" type="ORF">Goshw_018258</name>
</gene>
<dbReference type="EMBL" id="JABFAF010000011">
    <property type="protein sequence ID" value="MBA0870884.1"/>
    <property type="molecule type" value="Genomic_DNA"/>
</dbReference>
<keyword evidence="9" id="KW-1133">Transmembrane helix</keyword>
<protein>
    <submittedName>
        <fullName evidence="10">Uncharacterized protein</fullName>
    </submittedName>
</protein>
<keyword evidence="7" id="KW-0496">Mitochondrion</keyword>
<dbReference type="OrthoDB" id="985764at2759"/>
<keyword evidence="6" id="KW-0811">Translocation</keyword>
<evidence type="ECO:0000313" key="11">
    <source>
        <dbReference type="Proteomes" id="UP000593576"/>
    </source>
</evidence>